<dbReference type="InterPro" id="IPR047183">
    <property type="entry name" value="GDO-like"/>
</dbReference>
<keyword evidence="2" id="KW-0560">Oxidoreductase</keyword>
<dbReference type="EMBL" id="JAFCJH010000054">
    <property type="protein sequence ID" value="MBR0800428.1"/>
    <property type="molecule type" value="Genomic_DNA"/>
</dbReference>
<accession>A0ABS5FUI3</accession>
<dbReference type="Pfam" id="PF07883">
    <property type="entry name" value="Cupin_2"/>
    <property type="match status" value="2"/>
</dbReference>
<organism evidence="4 5">
    <name type="scientific">Bradyrhizobium jicamae</name>
    <dbReference type="NCBI Taxonomy" id="280332"/>
    <lineage>
        <taxon>Bacteria</taxon>
        <taxon>Pseudomonadati</taxon>
        <taxon>Pseudomonadota</taxon>
        <taxon>Alphaproteobacteria</taxon>
        <taxon>Hyphomicrobiales</taxon>
        <taxon>Nitrobacteraceae</taxon>
        <taxon>Bradyrhizobium</taxon>
    </lineage>
</organism>
<evidence type="ECO:0000256" key="2">
    <source>
        <dbReference type="ARBA" id="ARBA00023002"/>
    </source>
</evidence>
<evidence type="ECO:0000259" key="3">
    <source>
        <dbReference type="Pfam" id="PF07883"/>
    </source>
</evidence>
<sequence>MLNTSAAIQKLSSAKNLDGVYSVLDEVGMGPGWNKPEPSLWPAPRKTFVPAHWSYKVARAALDAAGPLISTELAERRNLILPNPVPGNTYATARTLVAAYQMVRPHETARSHRHTPNALRLVVDADPATYTIVQGKKIPMLPGDVLLTPNWLWHGHSNDSDSNAYWIDFLDAPLVQLLEPMFLEQFPEGIEKADDIDDTSPMRFPFVETRERLDRQAPSADGTHEIELGKPALDTIGLFVRRLSKGRTAPIHTTANNIYAVIDGEGVSTIDGTRYEWARGDVFVAPGWREHTHETSGTAHLLRVTDAPVMERFRWLR</sequence>
<reference evidence="5" key="1">
    <citation type="journal article" date="2021" name="ISME J.">
        <title>Evolutionary origin and ecological implication of a unique nif island in free-living Bradyrhizobium lineages.</title>
        <authorList>
            <person name="Tao J."/>
        </authorList>
    </citation>
    <scope>NUCLEOTIDE SEQUENCE [LARGE SCALE GENOMIC DNA]</scope>
    <source>
        <strain evidence="5">SZCCT0434</strain>
    </source>
</reference>
<feature type="domain" description="Cupin type-2" evidence="3">
    <location>
        <begin position="101"/>
        <end position="168"/>
    </location>
</feature>
<dbReference type="PANTHER" id="PTHR41517:SF1">
    <property type="entry name" value="CUPIN"/>
    <property type="match status" value="1"/>
</dbReference>
<evidence type="ECO:0000313" key="4">
    <source>
        <dbReference type="EMBL" id="MBR0800428.1"/>
    </source>
</evidence>
<dbReference type="SUPFAM" id="SSF51182">
    <property type="entry name" value="RmlC-like cupins"/>
    <property type="match status" value="1"/>
</dbReference>
<gene>
    <name evidence="4" type="ORF">JQ615_34175</name>
</gene>
<name>A0ABS5FUI3_9BRAD</name>
<dbReference type="InterPro" id="IPR014710">
    <property type="entry name" value="RmlC-like_jellyroll"/>
</dbReference>
<proteinExistence type="predicted"/>
<dbReference type="InterPro" id="IPR013096">
    <property type="entry name" value="Cupin_2"/>
</dbReference>
<dbReference type="CDD" id="cd06992">
    <property type="entry name" value="cupin_GDO-like_C"/>
    <property type="match status" value="1"/>
</dbReference>
<evidence type="ECO:0000256" key="1">
    <source>
        <dbReference type="ARBA" id="ARBA00022964"/>
    </source>
</evidence>
<dbReference type="RefSeq" id="WP_212494821.1">
    <property type="nucleotide sequence ID" value="NZ_JAFCJH010000054.1"/>
</dbReference>
<dbReference type="Proteomes" id="UP001315278">
    <property type="component" value="Unassembled WGS sequence"/>
</dbReference>
<dbReference type="Gene3D" id="2.60.120.10">
    <property type="entry name" value="Jelly Rolls"/>
    <property type="match status" value="1"/>
</dbReference>
<evidence type="ECO:0000313" key="5">
    <source>
        <dbReference type="Proteomes" id="UP001315278"/>
    </source>
</evidence>
<feature type="domain" description="Cupin type-2" evidence="3">
    <location>
        <begin position="244"/>
        <end position="301"/>
    </location>
</feature>
<dbReference type="PANTHER" id="PTHR41517">
    <property type="entry name" value="1,2-DIOXYGENASE PROTEIN-RELATED"/>
    <property type="match status" value="1"/>
</dbReference>
<keyword evidence="1" id="KW-0223">Dioxygenase</keyword>
<protein>
    <submittedName>
        <fullName evidence="4">Cupin domain-containing protein</fullName>
    </submittedName>
</protein>
<keyword evidence="5" id="KW-1185">Reference proteome</keyword>
<dbReference type="CDD" id="cd02216">
    <property type="entry name" value="cupin_GDO-like_N"/>
    <property type="match status" value="1"/>
</dbReference>
<comment type="caution">
    <text evidence="4">The sequence shown here is derived from an EMBL/GenBank/DDBJ whole genome shotgun (WGS) entry which is preliminary data.</text>
</comment>
<dbReference type="InterPro" id="IPR011051">
    <property type="entry name" value="RmlC_Cupin_sf"/>
</dbReference>